<name>A0A414BAD1_BACUN</name>
<accession>A0A414BAD1</accession>
<evidence type="ECO:0000313" key="1">
    <source>
        <dbReference type="EMBL" id="RHC70539.1"/>
    </source>
</evidence>
<protein>
    <recommendedName>
        <fullName evidence="3">DUF4304 domain-containing protein</fullName>
    </recommendedName>
</protein>
<gene>
    <name evidence="1" type="ORF">DW831_20675</name>
</gene>
<dbReference type="Proteomes" id="UP000284514">
    <property type="component" value="Unassembled WGS sequence"/>
</dbReference>
<proteinExistence type="predicted"/>
<organism evidence="1 2">
    <name type="scientific">Bacteroides uniformis</name>
    <dbReference type="NCBI Taxonomy" id="820"/>
    <lineage>
        <taxon>Bacteria</taxon>
        <taxon>Pseudomonadati</taxon>
        <taxon>Bacteroidota</taxon>
        <taxon>Bacteroidia</taxon>
        <taxon>Bacteroidales</taxon>
        <taxon>Bacteroidaceae</taxon>
        <taxon>Bacteroides</taxon>
    </lineage>
</organism>
<dbReference type="EMBL" id="QSIF01000072">
    <property type="protein sequence ID" value="RHC70539.1"/>
    <property type="molecule type" value="Genomic_DNA"/>
</dbReference>
<dbReference type="AlphaFoldDB" id="A0A414BAD1"/>
<sequence>MNSIIEKKDRKQITKDWLSFFTGFNEYKPMHLIRRNGAFLCGIYLQTHSGNWDYEIIFHIYNLMVDFPVISLSSDTFLLNHKRARDGVTLFQHKEGFSNYAERLKQQIPLLQKDIISCNELVTYIKKTVNNSIGYPAESLRDIVLALFKCGKITEAEQEIANAKRIISQWDDDATQRFGGVIGWEKQVRELMNMDILNTTIEKQLQKFKLDKFTDYQLIC</sequence>
<evidence type="ECO:0000313" key="2">
    <source>
        <dbReference type="Proteomes" id="UP000284514"/>
    </source>
</evidence>
<evidence type="ECO:0008006" key="3">
    <source>
        <dbReference type="Google" id="ProtNLM"/>
    </source>
</evidence>
<reference evidence="1 2" key="1">
    <citation type="submission" date="2018-08" db="EMBL/GenBank/DDBJ databases">
        <title>A genome reference for cultivated species of the human gut microbiota.</title>
        <authorList>
            <person name="Zou Y."/>
            <person name="Xue W."/>
            <person name="Luo G."/>
        </authorList>
    </citation>
    <scope>NUCLEOTIDE SEQUENCE [LARGE SCALE GENOMIC DNA]</scope>
    <source>
        <strain evidence="1 2">AM34-25</strain>
    </source>
</reference>
<comment type="caution">
    <text evidence="1">The sequence shown here is derived from an EMBL/GenBank/DDBJ whole genome shotgun (WGS) entry which is preliminary data.</text>
</comment>